<proteinExistence type="predicted"/>
<evidence type="ECO:0000313" key="1">
    <source>
        <dbReference type="EMBL" id="KAH7906823.1"/>
    </source>
</evidence>
<keyword evidence="2" id="KW-1185">Reference proteome</keyword>
<dbReference type="Proteomes" id="UP000790377">
    <property type="component" value="Unassembled WGS sequence"/>
</dbReference>
<dbReference type="EMBL" id="MU267971">
    <property type="protein sequence ID" value="KAH7906823.1"/>
    <property type="molecule type" value="Genomic_DNA"/>
</dbReference>
<accession>A0ACB8A2H0</accession>
<evidence type="ECO:0000313" key="2">
    <source>
        <dbReference type="Proteomes" id="UP000790377"/>
    </source>
</evidence>
<gene>
    <name evidence="1" type="ORF">BJ138DRAFT_1015598</name>
</gene>
<comment type="caution">
    <text evidence="1">The sequence shown here is derived from an EMBL/GenBank/DDBJ whole genome shotgun (WGS) entry which is preliminary data.</text>
</comment>
<name>A0ACB8A2H0_9AGAM</name>
<sequence length="559" mass="61717">MTDREDNELALVEIPPSDNSTQESTGEDPAYTTTRPELWSFYLYCAGNNGFSGFNFGPSQFQNLLFLAGYDPSQPPFTAACTGDTGCVLPYLGRNRDISSIILLTNGISFAIQAVLLLVIGAWADYGMWRPNTTIVFTAVGVAVSFAWLGVADPSNWRAGVSLYVLGSIAYQVTLTFWAAAFPGLAHQLPEVRESALEVSLGKKDIDAHAAFESLSRNRVSNVAFTVLSVGQIFILAVMVGILQGIGANDSTESNTKAFSVLVAFAGAVWLICALPWFFLEKRRPGLALPPGTSLLTIGFRQTYVALKECFRLKQTFLYFIFYFFMNDVLTTTVTVILTLQNSVVAYSTLHLTLLLIVGSVAQALGIYSFWLVQKKFQISTKAMLSFNVFWILVKPMISLRATDSDIKQVLTLWGLIGVRTDKFGFKHVWEIWLYQVFYGLVVCPWYAYSQTMISEVSPLPQMCLFFALFSVFGGTSAFIGPLVSSAIISASNNNNNMPFAFLFALGTVSTGFLYFVDVKKSRVECEEFIKAEAARKAFGDGNKIDSFMQSISDRKRAD</sequence>
<protein>
    <submittedName>
        <fullName evidence="1">MFS general substrate transporter</fullName>
    </submittedName>
</protein>
<reference evidence="1" key="1">
    <citation type="journal article" date="2021" name="New Phytol.">
        <title>Evolutionary innovations through gain and loss of genes in the ectomycorrhizal Boletales.</title>
        <authorList>
            <person name="Wu G."/>
            <person name="Miyauchi S."/>
            <person name="Morin E."/>
            <person name="Kuo A."/>
            <person name="Drula E."/>
            <person name="Varga T."/>
            <person name="Kohler A."/>
            <person name="Feng B."/>
            <person name="Cao Y."/>
            <person name="Lipzen A."/>
            <person name="Daum C."/>
            <person name="Hundley H."/>
            <person name="Pangilinan J."/>
            <person name="Johnson J."/>
            <person name="Barry K."/>
            <person name="LaButti K."/>
            <person name="Ng V."/>
            <person name="Ahrendt S."/>
            <person name="Min B."/>
            <person name="Choi I.G."/>
            <person name="Park H."/>
            <person name="Plett J.M."/>
            <person name="Magnuson J."/>
            <person name="Spatafora J.W."/>
            <person name="Nagy L.G."/>
            <person name="Henrissat B."/>
            <person name="Grigoriev I.V."/>
            <person name="Yang Z.L."/>
            <person name="Xu J."/>
            <person name="Martin F.M."/>
        </authorList>
    </citation>
    <scope>NUCLEOTIDE SEQUENCE</scope>
    <source>
        <strain evidence="1">ATCC 28755</strain>
    </source>
</reference>
<organism evidence="1 2">
    <name type="scientific">Hygrophoropsis aurantiaca</name>
    <dbReference type="NCBI Taxonomy" id="72124"/>
    <lineage>
        <taxon>Eukaryota</taxon>
        <taxon>Fungi</taxon>
        <taxon>Dikarya</taxon>
        <taxon>Basidiomycota</taxon>
        <taxon>Agaricomycotina</taxon>
        <taxon>Agaricomycetes</taxon>
        <taxon>Agaricomycetidae</taxon>
        <taxon>Boletales</taxon>
        <taxon>Coniophorineae</taxon>
        <taxon>Hygrophoropsidaceae</taxon>
        <taxon>Hygrophoropsis</taxon>
    </lineage>
</organism>